<accession>A0A259U3F5</accession>
<dbReference type="Pfam" id="PF00593">
    <property type="entry name" value="TonB_dep_Rec_b-barrel"/>
    <property type="match status" value="1"/>
</dbReference>
<keyword evidence="16" id="KW-1185">Reference proteome</keyword>
<feature type="domain" description="TonB-dependent receptor-like beta-barrel" evidence="13">
    <location>
        <begin position="294"/>
        <end position="693"/>
    </location>
</feature>
<dbReference type="InterPro" id="IPR036942">
    <property type="entry name" value="Beta-barrel_TonB_sf"/>
</dbReference>
<dbReference type="InterPro" id="IPR000531">
    <property type="entry name" value="Beta-barrel_TonB"/>
</dbReference>
<gene>
    <name evidence="15" type="ORF">BSZ36_01050</name>
</gene>
<dbReference type="InterPro" id="IPR039426">
    <property type="entry name" value="TonB-dep_rcpt-like"/>
</dbReference>
<protein>
    <recommendedName>
        <fullName evidence="17">TonB-dependent receptor</fullName>
    </recommendedName>
</protein>
<dbReference type="InterPro" id="IPR037066">
    <property type="entry name" value="Plug_dom_sf"/>
</dbReference>
<reference evidence="15 16" key="1">
    <citation type="submission" date="2016-11" db="EMBL/GenBank/DDBJ databases">
        <title>Study of marine rhodopsin-containing bacteria.</title>
        <authorList>
            <person name="Yoshizawa S."/>
            <person name="Kumagai Y."/>
            <person name="Kogure K."/>
        </authorList>
    </citation>
    <scope>NUCLEOTIDE SEQUENCE [LARGE SCALE GENOMIC DNA]</scope>
    <source>
        <strain evidence="15 16">SG-29</strain>
    </source>
</reference>
<dbReference type="InterPro" id="IPR012910">
    <property type="entry name" value="Plug_dom"/>
</dbReference>
<dbReference type="Proteomes" id="UP000216446">
    <property type="component" value="Unassembled WGS sequence"/>
</dbReference>
<comment type="similarity">
    <text evidence="11 12">Belongs to the TonB-dependent receptor family.</text>
</comment>
<comment type="subcellular location">
    <subcellularLocation>
        <location evidence="1 11">Cell outer membrane</location>
        <topology evidence="1 11">Multi-pass membrane protein</topology>
    </subcellularLocation>
</comment>
<dbReference type="SUPFAM" id="SSF56935">
    <property type="entry name" value="Porins"/>
    <property type="match status" value="1"/>
</dbReference>
<evidence type="ECO:0000256" key="2">
    <source>
        <dbReference type="ARBA" id="ARBA00022448"/>
    </source>
</evidence>
<dbReference type="SUPFAM" id="SSF49464">
    <property type="entry name" value="Carboxypeptidase regulatory domain-like"/>
    <property type="match status" value="1"/>
</dbReference>
<dbReference type="Gene3D" id="2.40.170.20">
    <property type="entry name" value="TonB-dependent receptor, beta-barrel domain"/>
    <property type="match status" value="1"/>
</dbReference>
<dbReference type="AlphaFoldDB" id="A0A259U3F5"/>
<evidence type="ECO:0000313" key="16">
    <source>
        <dbReference type="Proteomes" id="UP000216446"/>
    </source>
</evidence>
<proteinExistence type="inferred from homology"/>
<evidence type="ECO:0000256" key="11">
    <source>
        <dbReference type="PROSITE-ProRule" id="PRU01360"/>
    </source>
</evidence>
<dbReference type="Pfam" id="PF07715">
    <property type="entry name" value="Plug"/>
    <property type="match status" value="1"/>
</dbReference>
<keyword evidence="9 11" id="KW-0472">Membrane</keyword>
<dbReference type="PANTHER" id="PTHR32552">
    <property type="entry name" value="FERRICHROME IRON RECEPTOR-RELATED"/>
    <property type="match status" value="1"/>
</dbReference>
<dbReference type="GO" id="GO:0006826">
    <property type="term" value="P:iron ion transport"/>
    <property type="evidence" value="ECO:0007669"/>
    <property type="project" value="UniProtKB-KW"/>
</dbReference>
<dbReference type="Pfam" id="PF13620">
    <property type="entry name" value="CarboxypepD_reg"/>
    <property type="match status" value="1"/>
</dbReference>
<evidence type="ECO:0008006" key="17">
    <source>
        <dbReference type="Google" id="ProtNLM"/>
    </source>
</evidence>
<evidence type="ECO:0000256" key="4">
    <source>
        <dbReference type="ARBA" id="ARBA00022496"/>
    </source>
</evidence>
<evidence type="ECO:0000256" key="7">
    <source>
        <dbReference type="ARBA" id="ARBA00023065"/>
    </source>
</evidence>
<keyword evidence="10 11" id="KW-0998">Cell outer membrane</keyword>
<comment type="caution">
    <text evidence="15">The sequence shown here is derived from an EMBL/GenBank/DDBJ whole genome shotgun (WGS) entry which is preliminary data.</text>
</comment>
<keyword evidence="2 11" id="KW-0813">Transport</keyword>
<evidence type="ECO:0000256" key="8">
    <source>
        <dbReference type="ARBA" id="ARBA00023077"/>
    </source>
</evidence>
<dbReference type="EMBL" id="MQWB01000001">
    <property type="protein sequence ID" value="OZC04526.1"/>
    <property type="molecule type" value="Genomic_DNA"/>
</dbReference>
<keyword evidence="3 11" id="KW-1134">Transmembrane beta strand</keyword>
<name>A0A259U3F5_9BACT</name>
<evidence type="ECO:0000256" key="6">
    <source>
        <dbReference type="ARBA" id="ARBA00023004"/>
    </source>
</evidence>
<dbReference type="PANTHER" id="PTHR32552:SF81">
    <property type="entry name" value="TONB-DEPENDENT OUTER MEMBRANE RECEPTOR"/>
    <property type="match status" value="1"/>
</dbReference>
<dbReference type="PROSITE" id="PS52016">
    <property type="entry name" value="TONB_DEPENDENT_REC_3"/>
    <property type="match status" value="1"/>
</dbReference>
<evidence type="ECO:0000256" key="1">
    <source>
        <dbReference type="ARBA" id="ARBA00004571"/>
    </source>
</evidence>
<sequence length="738" mass="78360">MTDAASGQPLAGATVALVRAGAASERGAVTDLDGRFSLSRLDAGAYTLRATSVGYAAASRAFTLEAGETLRVDLALAPEATDLEAITVEGRSANLVGIASAASQGYVGQAQLTARPLLRVGEVLETIPGTIVTQHSGSGKANQFFLRGFNLDHGTDFAASLEGVPMNLPTHGHGQGYLDLNSLIPELIESVEFEKGPQNAAAGDFATAGRAQIRLVDRLDRGIAKGEAGADNHYEALVANSSDVGAGSVLYGVRARYYDGPWVNPENSALVSAVAKYTAGTAARGFSLTALGYRSDWDATDQIALRAVENGQVSRLGALDPSNGGETGRYTLVGEWQRGASGAARTRVRAYGAYYHLNLFSNFTYFLDNPTDGDQFEQVDRRAYGGASVTQEWFTRLFGRSSVHTIGAALRHDEIFQVGLFNTRDRQRLGTVRDDTVGETTLGAYVQNETRWTDKVRTTLGLRGDAFRFRVDSDLAANSGTETAFIASPKAGLAVGPWRGTEFYANAGLGFHSNDARGTVITVDPASGEAVDRVDPLVRTRGAEVGARTAVARGLQSTLALWTIALESELVFVGDAGGTEASDASLHYGVEVNNFYEAADWLDLSLDLAFTRSRFTEGDPGADRIENSIGRIVSGGVYAGRETGPLASVQVRHFGPRPLTGDGSIVSDATTLVNAKLGYRTRRLAVSLDVLNVLDSEDADVSYFYASRLPGEAAAGVEDVHVHPVLPRTARLTAVLRF</sequence>
<feature type="domain" description="TonB-dependent receptor plug" evidence="14">
    <location>
        <begin position="103"/>
        <end position="209"/>
    </location>
</feature>
<keyword evidence="7" id="KW-0406">Ion transport</keyword>
<evidence type="ECO:0000256" key="10">
    <source>
        <dbReference type="ARBA" id="ARBA00023237"/>
    </source>
</evidence>
<keyword evidence="8 12" id="KW-0798">TonB box</keyword>
<organism evidence="15 16">
    <name type="scientific">Rubricoccus marinus</name>
    <dbReference type="NCBI Taxonomy" id="716817"/>
    <lineage>
        <taxon>Bacteria</taxon>
        <taxon>Pseudomonadati</taxon>
        <taxon>Rhodothermota</taxon>
        <taxon>Rhodothermia</taxon>
        <taxon>Rhodothermales</taxon>
        <taxon>Rubricoccaceae</taxon>
        <taxon>Rubricoccus</taxon>
    </lineage>
</organism>
<dbReference type="Gene3D" id="2.60.40.1120">
    <property type="entry name" value="Carboxypeptidase-like, regulatory domain"/>
    <property type="match status" value="1"/>
</dbReference>
<evidence type="ECO:0000256" key="9">
    <source>
        <dbReference type="ARBA" id="ARBA00023136"/>
    </source>
</evidence>
<evidence type="ECO:0000259" key="14">
    <source>
        <dbReference type="Pfam" id="PF07715"/>
    </source>
</evidence>
<keyword evidence="4" id="KW-0410">Iron transport</keyword>
<evidence type="ECO:0000259" key="13">
    <source>
        <dbReference type="Pfam" id="PF00593"/>
    </source>
</evidence>
<keyword evidence="6" id="KW-0408">Iron</keyword>
<keyword evidence="5 11" id="KW-0812">Transmembrane</keyword>
<dbReference type="InParanoid" id="A0A259U3F5"/>
<evidence type="ECO:0000256" key="5">
    <source>
        <dbReference type="ARBA" id="ARBA00022692"/>
    </source>
</evidence>
<evidence type="ECO:0000256" key="12">
    <source>
        <dbReference type="RuleBase" id="RU003357"/>
    </source>
</evidence>
<dbReference type="Gene3D" id="2.170.130.10">
    <property type="entry name" value="TonB-dependent receptor, plug domain"/>
    <property type="match status" value="1"/>
</dbReference>
<dbReference type="InterPro" id="IPR008969">
    <property type="entry name" value="CarboxyPept-like_regulatory"/>
</dbReference>
<dbReference type="GO" id="GO:0009279">
    <property type="term" value="C:cell outer membrane"/>
    <property type="evidence" value="ECO:0007669"/>
    <property type="project" value="UniProtKB-SubCell"/>
</dbReference>
<evidence type="ECO:0000256" key="3">
    <source>
        <dbReference type="ARBA" id="ARBA00022452"/>
    </source>
</evidence>
<evidence type="ECO:0000313" key="15">
    <source>
        <dbReference type="EMBL" id="OZC04526.1"/>
    </source>
</evidence>